<sequence>MSSPSVNLDAAINGLQKNLANAVATASQLSRDSDEITSAATEAADSSSGGSGSAGGPGSIIDVTA</sequence>
<accession>A0A3B1AI44</accession>
<proteinExistence type="predicted"/>
<feature type="region of interest" description="Disordered" evidence="1">
    <location>
        <begin position="30"/>
        <end position="65"/>
    </location>
</feature>
<gene>
    <name evidence="2" type="ORF">MNBD_GAMMA21-2616</name>
</gene>
<evidence type="ECO:0008006" key="3">
    <source>
        <dbReference type="Google" id="ProtNLM"/>
    </source>
</evidence>
<feature type="compositionally biased region" description="Gly residues" evidence="1">
    <location>
        <begin position="49"/>
        <end position="58"/>
    </location>
</feature>
<protein>
    <recommendedName>
        <fullName evidence="3">Motility protein</fullName>
    </recommendedName>
</protein>
<evidence type="ECO:0000256" key="1">
    <source>
        <dbReference type="SAM" id="MobiDB-lite"/>
    </source>
</evidence>
<reference evidence="2" key="1">
    <citation type="submission" date="2018-06" db="EMBL/GenBank/DDBJ databases">
        <authorList>
            <person name="Zhirakovskaya E."/>
        </authorList>
    </citation>
    <scope>NUCLEOTIDE SEQUENCE</scope>
</reference>
<dbReference type="EMBL" id="UOFR01000084">
    <property type="protein sequence ID" value="VAX01361.1"/>
    <property type="molecule type" value="Genomic_DNA"/>
</dbReference>
<name>A0A3B1AI44_9ZZZZ</name>
<dbReference type="AlphaFoldDB" id="A0A3B1AI44"/>
<feature type="compositionally biased region" description="Low complexity" evidence="1">
    <location>
        <begin position="36"/>
        <end position="48"/>
    </location>
</feature>
<organism evidence="2">
    <name type="scientific">hydrothermal vent metagenome</name>
    <dbReference type="NCBI Taxonomy" id="652676"/>
    <lineage>
        <taxon>unclassified sequences</taxon>
        <taxon>metagenomes</taxon>
        <taxon>ecological metagenomes</taxon>
    </lineage>
</organism>
<evidence type="ECO:0000313" key="2">
    <source>
        <dbReference type="EMBL" id="VAX01361.1"/>
    </source>
</evidence>